<evidence type="ECO:0000256" key="1">
    <source>
        <dbReference type="SAM" id="SignalP"/>
    </source>
</evidence>
<feature type="signal peptide" evidence="1">
    <location>
        <begin position="1"/>
        <end position="26"/>
    </location>
</feature>
<keyword evidence="3" id="KW-1185">Reference proteome</keyword>
<sequence>MAKCVPQYVLLCGFVTLVSLFTQALADSQVSNLLRGFFPYDRVRILTPTNKTTVFHVCTLRPRKELNIARWRIALFAEVVFLYTDKEMVDDLRRSKGYDKFGVDLFMKKAINTLFQFKVLKMF</sequence>
<reference evidence="2" key="1">
    <citation type="journal article" date="2023" name="G3 (Bethesda)">
        <title>A reference genome for the long-term kleptoplast-retaining sea slug Elysia crispata morphotype clarki.</title>
        <authorList>
            <person name="Eastman K.E."/>
            <person name="Pendleton A.L."/>
            <person name="Shaikh M.A."/>
            <person name="Suttiyut T."/>
            <person name="Ogas R."/>
            <person name="Tomko P."/>
            <person name="Gavelis G."/>
            <person name="Widhalm J.R."/>
            <person name="Wisecaver J.H."/>
        </authorList>
    </citation>
    <scope>NUCLEOTIDE SEQUENCE</scope>
    <source>
        <strain evidence="2">ECLA1</strain>
    </source>
</reference>
<dbReference type="EMBL" id="JAWDGP010002774">
    <property type="protein sequence ID" value="KAK3779998.1"/>
    <property type="molecule type" value="Genomic_DNA"/>
</dbReference>
<keyword evidence="1" id="KW-0732">Signal</keyword>
<dbReference type="AlphaFoldDB" id="A0AAE1DSG6"/>
<dbReference type="Proteomes" id="UP001283361">
    <property type="component" value="Unassembled WGS sequence"/>
</dbReference>
<accession>A0AAE1DSG6</accession>
<protein>
    <submittedName>
        <fullName evidence="2">Uncharacterized protein</fullName>
    </submittedName>
</protein>
<evidence type="ECO:0000313" key="3">
    <source>
        <dbReference type="Proteomes" id="UP001283361"/>
    </source>
</evidence>
<feature type="chain" id="PRO_5042104709" evidence="1">
    <location>
        <begin position="27"/>
        <end position="123"/>
    </location>
</feature>
<gene>
    <name evidence="2" type="ORF">RRG08_028424</name>
</gene>
<name>A0AAE1DSG6_9GAST</name>
<proteinExistence type="predicted"/>
<comment type="caution">
    <text evidence="2">The sequence shown here is derived from an EMBL/GenBank/DDBJ whole genome shotgun (WGS) entry which is preliminary data.</text>
</comment>
<organism evidence="2 3">
    <name type="scientific">Elysia crispata</name>
    <name type="common">lettuce slug</name>
    <dbReference type="NCBI Taxonomy" id="231223"/>
    <lineage>
        <taxon>Eukaryota</taxon>
        <taxon>Metazoa</taxon>
        <taxon>Spiralia</taxon>
        <taxon>Lophotrochozoa</taxon>
        <taxon>Mollusca</taxon>
        <taxon>Gastropoda</taxon>
        <taxon>Heterobranchia</taxon>
        <taxon>Euthyneura</taxon>
        <taxon>Panpulmonata</taxon>
        <taxon>Sacoglossa</taxon>
        <taxon>Placobranchoidea</taxon>
        <taxon>Plakobranchidae</taxon>
        <taxon>Elysia</taxon>
    </lineage>
</organism>
<evidence type="ECO:0000313" key="2">
    <source>
        <dbReference type="EMBL" id="KAK3779998.1"/>
    </source>
</evidence>